<protein>
    <recommendedName>
        <fullName evidence="8">Glycosyltransferase RgtA/B/C/D-like domain-containing protein</fullName>
    </recommendedName>
</protein>
<keyword evidence="1" id="KW-0812">Transmembrane</keyword>
<evidence type="ECO:0000313" key="5">
    <source>
        <dbReference type="Proteomes" id="UP000194885"/>
    </source>
</evidence>
<gene>
    <name evidence="4" type="ORF">A5810_002463</name>
    <name evidence="2" type="ORF">D9Z05_01775</name>
    <name evidence="3" type="ORF">DTX73_11135</name>
</gene>
<evidence type="ECO:0000313" key="7">
    <source>
        <dbReference type="Proteomes" id="UP000448762"/>
    </source>
</evidence>
<dbReference type="EMBL" id="NGKW01000005">
    <property type="protein sequence ID" value="OTN93004.1"/>
    <property type="molecule type" value="Genomic_DNA"/>
</dbReference>
<feature type="transmembrane region" description="Helical" evidence="1">
    <location>
        <begin position="50"/>
        <end position="71"/>
    </location>
</feature>
<feature type="transmembrane region" description="Helical" evidence="1">
    <location>
        <begin position="212"/>
        <end position="234"/>
    </location>
</feature>
<feature type="transmembrane region" description="Helical" evidence="1">
    <location>
        <begin position="83"/>
        <end position="107"/>
    </location>
</feature>
<evidence type="ECO:0000313" key="2">
    <source>
        <dbReference type="EMBL" id="AYM72073.1"/>
    </source>
</evidence>
<feature type="transmembrane region" description="Helical" evidence="1">
    <location>
        <begin position="161"/>
        <end position="181"/>
    </location>
</feature>
<feature type="transmembrane region" description="Helical" evidence="1">
    <location>
        <begin position="7"/>
        <end position="30"/>
    </location>
</feature>
<evidence type="ECO:0000313" key="6">
    <source>
        <dbReference type="Proteomes" id="UP000275747"/>
    </source>
</evidence>
<sequence>MEKGIKGIYRLFAVLVIFFMIWAMASTIFSPRIGAIFSLFRDSYSPKVTIVINIFCLFFAFLLFFILKNLLKKIRIDWDLSDKLLFYIFGLELVIYAVSLFLFIRFIGFHQPVDDTAITLKFLEQLKAGENWGYNYMYSNPQNLLLMYIFRGIQFFFGTNYYPIIAVFCGIHLITIIFLFLSLRNLKVSNFATLITIQIMLFAVQITLHVPVAYTDILSLFFGSATFFFITKYVNKKKQYVNRNIIYVLLATATSTIGFISKGTGLILILAMILFFAFYHTGKWRLLAFLPLVFLVLGNFGWKQFIDAQKLYPNSHYGQPNTHYLMMGLNNTPIPDNLSGDDKYRWVVGAYSSADQRFTWDMFLDKKMPKKEVEEKHLSIIKERLNAMDFKQFLAAINNKVAVTWSSGDLKSSFEIFLGTGKNEKNMWVFRSKTSGLILYAVMMVIQYLVYLGIIFTSIKFFKNINPLVFLSNIYISGYFAFLLIWESSPRYAMGIFVPAIIMIGLLIEKEKTKRIS</sequence>
<dbReference type="Proteomes" id="UP000448762">
    <property type="component" value="Unassembled WGS sequence"/>
</dbReference>
<feature type="transmembrane region" description="Helical" evidence="1">
    <location>
        <begin position="492"/>
        <end position="508"/>
    </location>
</feature>
<feature type="transmembrane region" description="Helical" evidence="1">
    <location>
        <begin position="437"/>
        <end position="459"/>
    </location>
</feature>
<organism evidence="4 5">
    <name type="scientific">Enterococcus faecium</name>
    <name type="common">Streptococcus faecium</name>
    <dbReference type="NCBI Taxonomy" id="1352"/>
    <lineage>
        <taxon>Bacteria</taxon>
        <taxon>Bacillati</taxon>
        <taxon>Bacillota</taxon>
        <taxon>Bacilli</taxon>
        <taxon>Lactobacillales</taxon>
        <taxon>Enterococcaceae</taxon>
        <taxon>Enterococcus</taxon>
    </lineage>
</organism>
<dbReference type="RefSeq" id="WP_002375058.1">
    <property type="nucleotide sequence ID" value="NZ_CABGQO010000002.1"/>
</dbReference>
<name>A0A242FME4_ENTFC</name>
<evidence type="ECO:0000313" key="4">
    <source>
        <dbReference type="EMBL" id="OTN93004.1"/>
    </source>
</evidence>
<keyword evidence="1" id="KW-1133">Transmembrane helix</keyword>
<proteinExistence type="predicted"/>
<reference evidence="4 5" key="1">
    <citation type="submission" date="2017-05" db="EMBL/GenBank/DDBJ databases">
        <title>The Genome Sequence of Enterococcus faecium 7H8_DIV0219.</title>
        <authorList>
            <consortium name="The Broad Institute Genomics Platform"/>
            <consortium name="The Broad Institute Genomic Center for Infectious Diseases"/>
            <person name="Earl A."/>
            <person name="Manson A."/>
            <person name="Schwartman J."/>
            <person name="Gilmore M."/>
            <person name="Abouelleil A."/>
            <person name="Cao P."/>
            <person name="Chapman S."/>
            <person name="Cusick C."/>
            <person name="Shea T."/>
            <person name="Young S."/>
            <person name="Neafsey D."/>
            <person name="Nusbaum C."/>
            <person name="Birren B."/>
        </authorList>
    </citation>
    <scope>NUCLEOTIDE SEQUENCE [LARGE SCALE GENOMIC DNA]</scope>
    <source>
        <strain evidence="4 5">7H8_DIV0219</strain>
    </source>
</reference>
<dbReference type="AlphaFoldDB" id="A0A242FME4"/>
<accession>A0A242FME4</accession>
<reference evidence="3 7" key="2">
    <citation type="submission" date="2018-07" db="EMBL/GenBank/DDBJ databases">
        <title>High quality draft genome sequencing of Enterococcus faecium exhibiting probiotic potential isolated from mucus of freshwater fish.</title>
        <authorList>
            <person name="El-Jeni R."/>
            <person name="Ghedira K."/>
            <person name="Abdelhak S."/>
            <person name="El-Bour M."/>
            <person name="Bouhaouala-Zahar B."/>
        </authorList>
    </citation>
    <scope>NUCLEOTIDE SEQUENCE [LARGE SCALE GENOMIC DNA]</scope>
    <source>
        <strain evidence="3 7">R.A73</strain>
    </source>
</reference>
<evidence type="ECO:0008006" key="8">
    <source>
        <dbReference type="Google" id="ProtNLM"/>
    </source>
</evidence>
<feature type="transmembrane region" description="Helical" evidence="1">
    <location>
        <begin position="246"/>
        <end position="278"/>
    </location>
</feature>
<dbReference type="EMBL" id="QOVC01000009">
    <property type="protein sequence ID" value="KAA0689227.1"/>
    <property type="molecule type" value="Genomic_DNA"/>
</dbReference>
<evidence type="ECO:0000256" key="1">
    <source>
        <dbReference type="SAM" id="Phobius"/>
    </source>
</evidence>
<evidence type="ECO:0000313" key="3">
    <source>
        <dbReference type="EMBL" id="KAA0689227.1"/>
    </source>
</evidence>
<feature type="transmembrane region" description="Helical" evidence="1">
    <location>
        <begin position="465"/>
        <end position="485"/>
    </location>
</feature>
<dbReference type="Proteomes" id="UP000194885">
    <property type="component" value="Unassembled WGS sequence"/>
</dbReference>
<dbReference type="EMBL" id="CP033041">
    <property type="protein sequence ID" value="AYM72073.1"/>
    <property type="molecule type" value="Genomic_DNA"/>
</dbReference>
<keyword evidence="1" id="KW-0472">Membrane</keyword>
<feature type="transmembrane region" description="Helical" evidence="1">
    <location>
        <begin position="188"/>
        <end position="206"/>
    </location>
</feature>
<feature type="transmembrane region" description="Helical" evidence="1">
    <location>
        <begin position="284"/>
        <end position="302"/>
    </location>
</feature>
<dbReference type="Proteomes" id="UP000275747">
    <property type="component" value="Chromosome"/>
</dbReference>
<reference evidence="2 6" key="3">
    <citation type="submission" date="2018-10" db="EMBL/GenBank/DDBJ databases">
        <title>Escaping from acidified nitrite in gastric host defense: Transcriptomic basis for resistance to free nitrous acid in Enterococcus faecalis.</title>
        <authorList>
            <person name="Yu Z."/>
            <person name="Shi D."/>
            <person name="Liu W."/>
            <person name="Meng F."/>
        </authorList>
    </citation>
    <scope>NUCLEOTIDE SEQUENCE [LARGE SCALE GENOMIC DNA]</scope>
    <source>
        <strain evidence="2 6">JE1</strain>
    </source>
</reference>